<feature type="region of interest" description="Disordered" evidence="1">
    <location>
        <begin position="168"/>
        <end position="211"/>
    </location>
</feature>
<dbReference type="AlphaFoldDB" id="A0A7X0FML3"/>
<dbReference type="InterPro" id="IPR007560">
    <property type="entry name" value="Restrct_endonuc_IV_Mrr"/>
</dbReference>
<dbReference type="EMBL" id="JACHML010000001">
    <property type="protein sequence ID" value="MBB6390209.1"/>
    <property type="molecule type" value="Genomic_DNA"/>
</dbReference>
<evidence type="ECO:0000313" key="3">
    <source>
        <dbReference type="EMBL" id="MBB6390209.1"/>
    </source>
</evidence>
<dbReference type="GO" id="GO:0009307">
    <property type="term" value="P:DNA restriction-modification system"/>
    <property type="evidence" value="ECO:0007669"/>
    <property type="project" value="InterPro"/>
</dbReference>
<reference evidence="3 4" key="1">
    <citation type="submission" date="2020-08" db="EMBL/GenBank/DDBJ databases">
        <title>Sequencing the genomes of 1000 actinobacteria strains.</title>
        <authorList>
            <person name="Klenk H.-P."/>
        </authorList>
    </citation>
    <scope>NUCLEOTIDE SEQUENCE [LARGE SCALE GENOMIC DNA]</scope>
    <source>
        <strain evidence="3 4">DSM 12511</strain>
    </source>
</reference>
<dbReference type="RefSeq" id="WP_184749465.1">
    <property type="nucleotide sequence ID" value="NZ_BAAAJR010000003.1"/>
</dbReference>
<evidence type="ECO:0000256" key="1">
    <source>
        <dbReference type="SAM" id="MobiDB-lite"/>
    </source>
</evidence>
<sequence>MWPKNIARARKEAAFWEWGEDESVFDMPLVWAQDRGLNVETWADFDDAVGLFAESDEGILMIRKGRGFRMVRGHLVDGNYAVEVKREYDSALSDVSSPDAPRRVPFRFRPLPPAETLLPDWTEDTECCVFTPAQTAAIARMWMVHEELPDSAIARPMAKTHADIDASLASRQDEPEVEEEPDPEREAEERRARRRRLGLDAREPRPEPLPFGVNDHGAELLVRDWMRHLGASDAQLTQAGKDGGIDVISRRYAAQVKNYRGKVVAPEVRELYGVAVRLDLAAIFFTSGKYTADAIAFADAVEMALFVYDAEAGSLHAANGPAIDRIDAGL</sequence>
<name>A0A7X0FML3_9MICO</name>
<dbReference type="SUPFAM" id="SSF52980">
    <property type="entry name" value="Restriction endonuclease-like"/>
    <property type="match status" value="1"/>
</dbReference>
<accession>A0A7X0FML3</accession>
<dbReference type="Pfam" id="PF04471">
    <property type="entry name" value="Mrr_cat"/>
    <property type="match status" value="1"/>
</dbReference>
<protein>
    <recommendedName>
        <fullName evidence="2">Restriction endonuclease type IV Mrr domain-containing protein</fullName>
    </recommendedName>
</protein>
<evidence type="ECO:0000259" key="2">
    <source>
        <dbReference type="Pfam" id="PF04471"/>
    </source>
</evidence>
<dbReference type="Proteomes" id="UP000537775">
    <property type="component" value="Unassembled WGS sequence"/>
</dbReference>
<proteinExistence type="predicted"/>
<feature type="compositionally biased region" description="Acidic residues" evidence="1">
    <location>
        <begin position="175"/>
        <end position="186"/>
    </location>
</feature>
<keyword evidence="4" id="KW-1185">Reference proteome</keyword>
<dbReference type="Gene3D" id="3.40.1350.10">
    <property type="match status" value="1"/>
</dbReference>
<feature type="domain" description="Restriction endonuclease type IV Mrr" evidence="2">
    <location>
        <begin position="216"/>
        <end position="305"/>
    </location>
</feature>
<dbReference type="InterPro" id="IPR011335">
    <property type="entry name" value="Restrct_endonuc-II-like"/>
</dbReference>
<evidence type="ECO:0000313" key="4">
    <source>
        <dbReference type="Proteomes" id="UP000537775"/>
    </source>
</evidence>
<dbReference type="InterPro" id="IPR011856">
    <property type="entry name" value="tRNA_endonuc-like_dom_sf"/>
</dbReference>
<dbReference type="GO" id="GO:0003677">
    <property type="term" value="F:DNA binding"/>
    <property type="evidence" value="ECO:0007669"/>
    <property type="project" value="InterPro"/>
</dbReference>
<organism evidence="3 4">
    <name type="scientific">Microbacterium thalassium</name>
    <dbReference type="NCBI Taxonomy" id="362649"/>
    <lineage>
        <taxon>Bacteria</taxon>
        <taxon>Bacillati</taxon>
        <taxon>Actinomycetota</taxon>
        <taxon>Actinomycetes</taxon>
        <taxon>Micrococcales</taxon>
        <taxon>Microbacteriaceae</taxon>
        <taxon>Microbacterium</taxon>
    </lineage>
</organism>
<dbReference type="GO" id="GO:0004519">
    <property type="term" value="F:endonuclease activity"/>
    <property type="evidence" value="ECO:0007669"/>
    <property type="project" value="InterPro"/>
</dbReference>
<comment type="caution">
    <text evidence="3">The sequence shown here is derived from an EMBL/GenBank/DDBJ whole genome shotgun (WGS) entry which is preliminary data.</text>
</comment>
<feature type="compositionally biased region" description="Basic and acidic residues" evidence="1">
    <location>
        <begin position="187"/>
        <end position="206"/>
    </location>
</feature>
<gene>
    <name evidence="3" type="ORF">HD594_000522</name>
</gene>